<proteinExistence type="predicted"/>
<dbReference type="EMBL" id="CAMAPE010000080">
    <property type="protein sequence ID" value="CAH9119644.1"/>
    <property type="molecule type" value="Genomic_DNA"/>
</dbReference>
<reference evidence="3" key="1">
    <citation type="submission" date="2022-07" db="EMBL/GenBank/DDBJ databases">
        <authorList>
            <person name="Macas J."/>
            <person name="Novak P."/>
            <person name="Neumann P."/>
        </authorList>
    </citation>
    <scope>NUCLEOTIDE SEQUENCE</scope>
</reference>
<feature type="region of interest" description="Disordered" evidence="1">
    <location>
        <begin position="50"/>
        <end position="111"/>
    </location>
</feature>
<keyword evidence="4" id="KW-1185">Reference proteome</keyword>
<feature type="compositionally biased region" description="Basic and acidic residues" evidence="1">
    <location>
        <begin position="311"/>
        <end position="329"/>
    </location>
</feature>
<feature type="region of interest" description="Disordered" evidence="1">
    <location>
        <begin position="1"/>
        <end position="21"/>
    </location>
</feature>
<feature type="compositionally biased region" description="Basic residues" evidence="1">
    <location>
        <begin position="55"/>
        <end position="75"/>
    </location>
</feature>
<accession>A0A9P1A0L1</accession>
<feature type="compositionally biased region" description="Basic residues" evidence="1">
    <location>
        <begin position="93"/>
        <end position="108"/>
    </location>
</feature>
<evidence type="ECO:0000313" key="4">
    <source>
        <dbReference type="Proteomes" id="UP001152484"/>
    </source>
</evidence>
<evidence type="ECO:0000256" key="1">
    <source>
        <dbReference type="SAM" id="MobiDB-lite"/>
    </source>
</evidence>
<dbReference type="AlphaFoldDB" id="A0A9P1A0L1"/>
<dbReference type="InterPro" id="IPR045358">
    <property type="entry name" value="Ty3_capsid"/>
</dbReference>
<dbReference type="OrthoDB" id="2013610at2759"/>
<feature type="domain" description="Ty3 transposon capsid-like protein" evidence="2">
    <location>
        <begin position="137"/>
        <end position="273"/>
    </location>
</feature>
<feature type="region of interest" description="Disordered" evidence="1">
    <location>
        <begin position="271"/>
        <end position="355"/>
    </location>
</feature>
<evidence type="ECO:0000259" key="2">
    <source>
        <dbReference type="Pfam" id="PF19259"/>
    </source>
</evidence>
<evidence type="ECO:0000313" key="3">
    <source>
        <dbReference type="EMBL" id="CAH9119644.1"/>
    </source>
</evidence>
<organism evidence="3 4">
    <name type="scientific">Cuscuta europaea</name>
    <name type="common">European dodder</name>
    <dbReference type="NCBI Taxonomy" id="41803"/>
    <lineage>
        <taxon>Eukaryota</taxon>
        <taxon>Viridiplantae</taxon>
        <taxon>Streptophyta</taxon>
        <taxon>Embryophyta</taxon>
        <taxon>Tracheophyta</taxon>
        <taxon>Spermatophyta</taxon>
        <taxon>Magnoliopsida</taxon>
        <taxon>eudicotyledons</taxon>
        <taxon>Gunneridae</taxon>
        <taxon>Pentapetalae</taxon>
        <taxon>asterids</taxon>
        <taxon>lamiids</taxon>
        <taxon>Solanales</taxon>
        <taxon>Convolvulaceae</taxon>
        <taxon>Cuscuteae</taxon>
        <taxon>Cuscuta</taxon>
        <taxon>Cuscuta subgen. Cuscuta</taxon>
    </lineage>
</organism>
<gene>
    <name evidence="3" type="ORF">CEURO_LOCUS22413</name>
</gene>
<feature type="compositionally biased region" description="Basic and acidic residues" evidence="1">
    <location>
        <begin position="76"/>
        <end position="92"/>
    </location>
</feature>
<comment type="caution">
    <text evidence="3">The sequence shown here is derived from an EMBL/GenBank/DDBJ whole genome shotgun (WGS) entry which is preliminary data.</text>
</comment>
<name>A0A9P1A0L1_CUSEU</name>
<sequence>MRFTRAKMEGRINELEERTERNMQEMQNTLVERMAAMQAAMQADIAKLQIDRTRSSRSRSHRSSTSHRSNRHRRSRNDESSESNDSHSDHSVSRHNHHRRQRNHHQAGRKIDLPIFNGKDACGWLLRMNHYFRLNRTEEVDKIDVAVIAMEDQALSWFQWWEGQALQQNWNTFTQALTKQFQPDLVQDPLGPLFNLKQKGTIQEYRDKFETAIASQGHLTEEVLRGVFLKGLKRDIRAELKLHRTRTLAEVMDTASAIENKNSETLFVKNKEEGKRKGQNKPIIQFSGQKWGDESRWKSHPYTSASMDNFSVDHKSNEDNKGWNFRKEGPSCVSKNTSPRLSQEELMDRSKKGLF</sequence>
<protein>
    <recommendedName>
        <fullName evidence="2">Ty3 transposon capsid-like protein domain-containing protein</fullName>
    </recommendedName>
</protein>
<dbReference type="Pfam" id="PF19259">
    <property type="entry name" value="Ty3_capsid"/>
    <property type="match status" value="1"/>
</dbReference>
<feature type="compositionally biased region" description="Basic and acidic residues" evidence="1">
    <location>
        <begin position="342"/>
        <end position="355"/>
    </location>
</feature>
<dbReference type="Proteomes" id="UP001152484">
    <property type="component" value="Unassembled WGS sequence"/>
</dbReference>